<keyword evidence="3" id="KW-0067">ATP-binding</keyword>
<keyword evidence="4" id="KW-0231">Viral genome packaging</keyword>
<dbReference type="Pfam" id="PF17289">
    <property type="entry name" value="Terminase_6C"/>
    <property type="match status" value="1"/>
</dbReference>
<dbReference type="EMBL" id="LR796765">
    <property type="protein sequence ID" value="CAB4164653.1"/>
    <property type="molecule type" value="Genomic_DNA"/>
</dbReference>
<dbReference type="GO" id="GO:0005524">
    <property type="term" value="F:ATP binding"/>
    <property type="evidence" value="ECO:0007669"/>
    <property type="project" value="UniProtKB-KW"/>
</dbReference>
<evidence type="ECO:0000259" key="5">
    <source>
        <dbReference type="Pfam" id="PF17289"/>
    </source>
</evidence>
<reference evidence="6" key="1">
    <citation type="submission" date="2020-04" db="EMBL/GenBank/DDBJ databases">
        <authorList>
            <person name="Chiriac C."/>
            <person name="Salcher M."/>
            <person name="Ghai R."/>
            <person name="Kavagutti S V."/>
        </authorList>
    </citation>
    <scope>NUCLEOTIDE SEQUENCE</scope>
</reference>
<dbReference type="Gene3D" id="3.30.420.240">
    <property type="match status" value="1"/>
</dbReference>
<feature type="domain" description="Terminase large subunit gp17-like C-terminal" evidence="5">
    <location>
        <begin position="313"/>
        <end position="473"/>
    </location>
</feature>
<sequence>MPLTEAEQLRLAQALYRERFSAFCYRAFSVVNPGEKIEWNWHLDLLCAALESVYRGEIPRIIINMPPRALKSFVCSICFPAWVMGKEPHEKFMVASHTLRPLATKLSNDSRTLIESEWYQSVFPMRLKKATETELYTTQNGHRLTFAALQSPVGMGCNYGILDDVNRPDEALSDVIRPKTNTWLDQNFFSRFNDYRTGKVIVVMQRVHEDDVTGHLLAKGGYYHLKLPAEFKSPPTYTINGEEFKPDNPNLLFPARLPDTVLREKENDLGSYAYAGQFLQSPVPIGGGMFKETWIKWYDPLTYNPAPCNVYILVDPANSKKKSSDWTAMQVVGLAPDNNYYLLDMVRDKFNPTERINKLFELHRKWNARLNKPPKVGYEEYGLASDIHYIEQKQKQDSYNFPIIPLKGKAAKNDRIARLIPDMENGRWYFPEGGIAYTDLRGIRFDLVQELIKTEMMTFPVSKHDDCLDALARVLDEDLEARFPKLIRRSAQVSSYQSPWEF</sequence>
<evidence type="ECO:0000313" key="6">
    <source>
        <dbReference type="EMBL" id="CAB4164653.1"/>
    </source>
</evidence>
<dbReference type="InterPro" id="IPR035421">
    <property type="entry name" value="Terminase_6C"/>
</dbReference>
<evidence type="ECO:0000256" key="1">
    <source>
        <dbReference type="ARBA" id="ARBA00022612"/>
    </source>
</evidence>
<keyword evidence="2" id="KW-0547">Nucleotide-binding</keyword>
<gene>
    <name evidence="6" type="ORF">UFOVP826_64</name>
</gene>
<evidence type="ECO:0000256" key="4">
    <source>
        <dbReference type="ARBA" id="ARBA00023219"/>
    </source>
</evidence>
<name>A0A6J5P005_9CAUD</name>
<evidence type="ECO:0000256" key="3">
    <source>
        <dbReference type="ARBA" id="ARBA00022840"/>
    </source>
</evidence>
<keyword evidence="1" id="KW-1188">Viral release from host cell</keyword>
<evidence type="ECO:0000256" key="2">
    <source>
        <dbReference type="ARBA" id="ARBA00022741"/>
    </source>
</evidence>
<accession>A0A6J5P005</accession>
<proteinExistence type="predicted"/>
<protein>
    <submittedName>
        <fullName evidence="6">Terminase RNaseH-like domain containing protein</fullName>
    </submittedName>
</protein>
<organism evidence="6">
    <name type="scientific">uncultured Caudovirales phage</name>
    <dbReference type="NCBI Taxonomy" id="2100421"/>
    <lineage>
        <taxon>Viruses</taxon>
        <taxon>Duplodnaviria</taxon>
        <taxon>Heunggongvirae</taxon>
        <taxon>Uroviricota</taxon>
        <taxon>Caudoviricetes</taxon>
        <taxon>Peduoviridae</taxon>
        <taxon>Maltschvirus</taxon>
        <taxon>Maltschvirus maltsch</taxon>
    </lineage>
</organism>